<dbReference type="Proteomes" id="UP000265520">
    <property type="component" value="Unassembled WGS sequence"/>
</dbReference>
<proteinExistence type="predicted"/>
<reference evidence="1 2" key="1">
    <citation type="journal article" date="2018" name="Front. Plant Sci.">
        <title>Red Clover (Trifolium pratense) and Zigzag Clover (T. medium) - A Picture of Genomic Similarities and Differences.</title>
        <authorList>
            <person name="Dluhosova J."/>
            <person name="Istvanek J."/>
            <person name="Nedelnik J."/>
            <person name="Repkova J."/>
        </authorList>
    </citation>
    <scope>NUCLEOTIDE SEQUENCE [LARGE SCALE GENOMIC DNA]</scope>
    <source>
        <strain evidence="2">cv. 10/8</strain>
        <tissue evidence="1">Leaf</tissue>
    </source>
</reference>
<sequence length="96" mass="10527">ATNEGSYPPEFESLVGKKMLFAVERGAKQVKISDGSYRVKRVCIDPVIIDKFCALGSCSTPVNASSQVVELDSEDNMIMLRLSKIPSHLISLKILL</sequence>
<evidence type="ECO:0000313" key="1">
    <source>
        <dbReference type="EMBL" id="MCI09615.1"/>
    </source>
</evidence>
<dbReference type="EMBL" id="LXQA010073294">
    <property type="protein sequence ID" value="MCI09615.1"/>
    <property type="molecule type" value="Genomic_DNA"/>
</dbReference>
<feature type="non-terminal residue" evidence="1">
    <location>
        <position position="1"/>
    </location>
</feature>
<dbReference type="AlphaFoldDB" id="A0A392PFG8"/>
<comment type="caution">
    <text evidence="1">The sequence shown here is derived from an EMBL/GenBank/DDBJ whole genome shotgun (WGS) entry which is preliminary data.</text>
</comment>
<name>A0A392PFG8_9FABA</name>
<organism evidence="1 2">
    <name type="scientific">Trifolium medium</name>
    <dbReference type="NCBI Taxonomy" id="97028"/>
    <lineage>
        <taxon>Eukaryota</taxon>
        <taxon>Viridiplantae</taxon>
        <taxon>Streptophyta</taxon>
        <taxon>Embryophyta</taxon>
        <taxon>Tracheophyta</taxon>
        <taxon>Spermatophyta</taxon>
        <taxon>Magnoliopsida</taxon>
        <taxon>eudicotyledons</taxon>
        <taxon>Gunneridae</taxon>
        <taxon>Pentapetalae</taxon>
        <taxon>rosids</taxon>
        <taxon>fabids</taxon>
        <taxon>Fabales</taxon>
        <taxon>Fabaceae</taxon>
        <taxon>Papilionoideae</taxon>
        <taxon>50 kb inversion clade</taxon>
        <taxon>NPAAA clade</taxon>
        <taxon>Hologalegina</taxon>
        <taxon>IRL clade</taxon>
        <taxon>Trifolieae</taxon>
        <taxon>Trifolium</taxon>
    </lineage>
</organism>
<keyword evidence="2" id="KW-1185">Reference proteome</keyword>
<accession>A0A392PFG8</accession>
<evidence type="ECO:0000313" key="2">
    <source>
        <dbReference type="Proteomes" id="UP000265520"/>
    </source>
</evidence>
<protein>
    <submittedName>
        <fullName evidence="1">Replication factor A protein</fullName>
    </submittedName>
</protein>